<dbReference type="GO" id="GO:0016020">
    <property type="term" value="C:membrane"/>
    <property type="evidence" value="ECO:0007669"/>
    <property type="project" value="UniProtKB-SubCell"/>
</dbReference>
<dbReference type="RefSeq" id="WP_013178123.1">
    <property type="nucleotide sequence ID" value="NC_014221.1"/>
</dbReference>
<proteinExistence type="predicted"/>
<evidence type="ECO:0000256" key="5">
    <source>
        <dbReference type="SAM" id="Phobius"/>
    </source>
</evidence>
<keyword evidence="3 5" id="KW-1133">Transmembrane helix</keyword>
<organism evidence="6 7">
    <name type="scientific">Truepera radiovictrix (strain DSM 17093 / CIP 108686 / LMG 22925 / RQ-24)</name>
    <dbReference type="NCBI Taxonomy" id="649638"/>
    <lineage>
        <taxon>Bacteria</taxon>
        <taxon>Thermotogati</taxon>
        <taxon>Deinococcota</taxon>
        <taxon>Deinococci</taxon>
        <taxon>Trueperales</taxon>
        <taxon>Trueperaceae</taxon>
        <taxon>Truepera</taxon>
    </lineage>
</organism>
<protein>
    <recommendedName>
        <fullName evidence="8">Metalloprotease</fullName>
    </recommendedName>
</protein>
<evidence type="ECO:0008006" key="8">
    <source>
        <dbReference type="Google" id="ProtNLM"/>
    </source>
</evidence>
<evidence type="ECO:0000256" key="2">
    <source>
        <dbReference type="ARBA" id="ARBA00022692"/>
    </source>
</evidence>
<sequence>MKWENRGLSKNVEDRRARRAGGAGVPLGVGGTLLLLALSLFLGTDLFSLLGVSSPLGTAAASWSVPGAEATDDERAHFMSAVLDESQAMWAAIFAENDLVYEDAVLVLYEGAITSGCGYAPASSGPFYCPLDGRVYLDLAFYDVLRDRYGAAGDFAQAYVLAHEVGHHVQNLLGTAAEVRQLQRAEPRYANRLSVALELQADCYAGVYGRSVAERGGLERGDLEEGLSAAAAVGDDRLQRQATGQVNTETFTHGSSAQRMRWFGRGFETGDPSACDTFSGVDL</sequence>
<evidence type="ECO:0000313" key="7">
    <source>
        <dbReference type="Proteomes" id="UP000000379"/>
    </source>
</evidence>
<gene>
    <name evidence="6" type="ordered locus">Trad_1636</name>
</gene>
<dbReference type="HOGENOM" id="CLU_059329_0_0_0"/>
<reference evidence="6 7" key="2">
    <citation type="journal article" date="2011" name="Stand. Genomic Sci.">
        <title>Complete genome sequence of Truepera radiovictrix type strain (RQ-24).</title>
        <authorList>
            <person name="Ivanova N."/>
            <person name="Rohde C."/>
            <person name="Munk C."/>
            <person name="Nolan M."/>
            <person name="Lucas S."/>
            <person name="Del Rio T.G."/>
            <person name="Tice H."/>
            <person name="Deshpande S."/>
            <person name="Cheng J.F."/>
            <person name="Tapia R."/>
            <person name="Han C."/>
            <person name="Goodwin L."/>
            <person name="Pitluck S."/>
            <person name="Liolios K."/>
            <person name="Mavromatis K."/>
            <person name="Mikhailova N."/>
            <person name="Pati A."/>
            <person name="Chen A."/>
            <person name="Palaniappan K."/>
            <person name="Land M."/>
            <person name="Hauser L."/>
            <person name="Chang Y.J."/>
            <person name="Jeffries C.D."/>
            <person name="Brambilla E."/>
            <person name="Rohde M."/>
            <person name="Goker M."/>
            <person name="Tindall B.J."/>
            <person name="Woyke T."/>
            <person name="Bristow J."/>
            <person name="Eisen J.A."/>
            <person name="Markowitz V."/>
            <person name="Hugenholtz P."/>
            <person name="Kyrpides N.C."/>
            <person name="Klenk H.P."/>
            <person name="Lapidus A."/>
        </authorList>
    </citation>
    <scope>NUCLEOTIDE SEQUENCE [LARGE SCALE GENOMIC DNA]</scope>
    <source>
        <strain evidence="7">DSM 17093 / CIP 108686 / LMG 22925 / RQ-24</strain>
    </source>
</reference>
<keyword evidence="2 5" id="KW-0812">Transmembrane</keyword>
<evidence type="ECO:0000313" key="6">
    <source>
        <dbReference type="EMBL" id="ADI14755.1"/>
    </source>
</evidence>
<dbReference type="AlphaFoldDB" id="D7CYB6"/>
<dbReference type="STRING" id="649638.Trad_1636"/>
<evidence type="ECO:0000256" key="1">
    <source>
        <dbReference type="ARBA" id="ARBA00004167"/>
    </source>
</evidence>
<feature type="transmembrane region" description="Helical" evidence="5">
    <location>
        <begin position="20"/>
        <end position="42"/>
    </location>
</feature>
<dbReference type="eggNOG" id="COG2321">
    <property type="taxonomic scope" value="Bacteria"/>
</dbReference>
<dbReference type="OrthoDB" id="9774900at2"/>
<dbReference type="Pfam" id="PF04228">
    <property type="entry name" value="Zn_peptidase"/>
    <property type="match status" value="1"/>
</dbReference>
<dbReference type="PANTHER" id="PTHR30168:SF0">
    <property type="entry name" value="INNER MEMBRANE PROTEIN"/>
    <property type="match status" value="1"/>
</dbReference>
<evidence type="ECO:0000256" key="4">
    <source>
        <dbReference type="ARBA" id="ARBA00023136"/>
    </source>
</evidence>
<keyword evidence="4 5" id="KW-0472">Membrane</keyword>
<comment type="subcellular location">
    <subcellularLocation>
        <location evidence="1">Membrane</location>
        <topology evidence="1">Single-pass membrane protein</topology>
    </subcellularLocation>
</comment>
<dbReference type="KEGG" id="tra:Trad_1636"/>
<evidence type="ECO:0000256" key="3">
    <source>
        <dbReference type="ARBA" id="ARBA00022989"/>
    </source>
</evidence>
<name>D7CYB6_TRURR</name>
<dbReference type="EMBL" id="CP002049">
    <property type="protein sequence ID" value="ADI14755.1"/>
    <property type="molecule type" value="Genomic_DNA"/>
</dbReference>
<dbReference type="PANTHER" id="PTHR30168">
    <property type="entry name" value="PUTATIVE MEMBRANE PROTEIN YPFJ"/>
    <property type="match status" value="1"/>
</dbReference>
<reference evidence="7" key="1">
    <citation type="submission" date="2010-05" db="EMBL/GenBank/DDBJ databases">
        <title>The complete genome of Truepera radiovictris DSM 17093.</title>
        <authorList>
            <consortium name="US DOE Joint Genome Institute (JGI-PGF)"/>
            <person name="Lucas S."/>
            <person name="Copeland A."/>
            <person name="Lapidus A."/>
            <person name="Glavina del Rio T."/>
            <person name="Dalin E."/>
            <person name="Tice H."/>
            <person name="Bruce D."/>
            <person name="Goodwin L."/>
            <person name="Pitluck S."/>
            <person name="Kyrpides N."/>
            <person name="Mavromatis K."/>
            <person name="Ovchinnikova G."/>
            <person name="Munk A.C."/>
            <person name="Detter J.C."/>
            <person name="Han C."/>
            <person name="Tapia R."/>
            <person name="Land M."/>
            <person name="Hauser L."/>
            <person name="Markowitz V."/>
            <person name="Cheng J.-F."/>
            <person name="Hugenholtz P."/>
            <person name="Woyke T."/>
            <person name="Wu D."/>
            <person name="Tindall B."/>
            <person name="Pomrenke H.G."/>
            <person name="Brambilla E."/>
            <person name="Klenk H.-P."/>
            <person name="Eisen J.A."/>
        </authorList>
    </citation>
    <scope>NUCLEOTIDE SEQUENCE [LARGE SCALE GENOMIC DNA]</scope>
    <source>
        <strain evidence="7">DSM 17093 / CIP 108686 / LMG 22925 / RQ-24</strain>
    </source>
</reference>
<dbReference type="InterPro" id="IPR007343">
    <property type="entry name" value="Uncharacterised_pept_Zn_put"/>
</dbReference>
<keyword evidence="7" id="KW-1185">Reference proteome</keyword>
<dbReference type="Proteomes" id="UP000000379">
    <property type="component" value="Chromosome"/>
</dbReference>
<accession>D7CYB6</accession>